<keyword evidence="17" id="KW-1185">Reference proteome</keyword>
<comment type="caution">
    <text evidence="14">The sequence shown here is derived from an EMBL/GenBank/DDBJ whole genome shotgun (WGS) entry which is preliminary data.</text>
</comment>
<keyword evidence="8" id="KW-0472">Membrane</keyword>
<evidence type="ECO:0000313" key="17">
    <source>
        <dbReference type="Proteomes" id="UP000295058"/>
    </source>
</evidence>
<evidence type="ECO:0000256" key="5">
    <source>
        <dbReference type="ARBA" id="ARBA00022475"/>
    </source>
</evidence>
<dbReference type="InterPro" id="IPR000090">
    <property type="entry name" value="Flg_Motor_Flig"/>
</dbReference>
<dbReference type="RefSeq" id="WP_094276964.1">
    <property type="nucleotide sequence ID" value="NZ_JBLWZI010000001.1"/>
</dbReference>
<evidence type="ECO:0000313" key="16">
    <source>
        <dbReference type="Proteomes" id="UP000243640"/>
    </source>
</evidence>
<dbReference type="Proteomes" id="UP000295058">
    <property type="component" value="Unassembled WGS sequence"/>
</dbReference>
<evidence type="ECO:0000256" key="3">
    <source>
        <dbReference type="ARBA" id="ARBA00010299"/>
    </source>
</evidence>
<keyword evidence="5" id="KW-1003">Cell membrane</keyword>
<feature type="domain" description="Flagellar motor switch protein FliG N-terminal" evidence="13">
    <location>
        <begin position="14"/>
        <end position="108"/>
    </location>
</feature>
<evidence type="ECO:0000313" key="15">
    <source>
        <dbReference type="EMBL" id="TDW60218.1"/>
    </source>
</evidence>
<dbReference type="EMBL" id="NQJF01000002">
    <property type="protein sequence ID" value="OYD25775.1"/>
    <property type="molecule type" value="Genomic_DNA"/>
</dbReference>
<evidence type="ECO:0000256" key="7">
    <source>
        <dbReference type="ARBA" id="ARBA00022779"/>
    </source>
</evidence>
<dbReference type="GO" id="GO:0003774">
    <property type="term" value="F:cytoskeletal motor activity"/>
    <property type="evidence" value="ECO:0007669"/>
    <property type="project" value="InterPro"/>
</dbReference>
<accession>A0A235CPI1</accession>
<keyword evidence="6" id="KW-0145">Chemotaxis</keyword>
<dbReference type="GO" id="GO:0009425">
    <property type="term" value="C:bacterial-type flagellum basal body"/>
    <property type="evidence" value="ECO:0007669"/>
    <property type="project" value="UniProtKB-SubCell"/>
</dbReference>
<dbReference type="InterPro" id="IPR011002">
    <property type="entry name" value="FliG_a-hlx"/>
</dbReference>
<dbReference type="PANTHER" id="PTHR30534">
    <property type="entry name" value="FLAGELLAR MOTOR SWITCH PROTEIN FLIG"/>
    <property type="match status" value="1"/>
</dbReference>
<keyword evidence="14" id="KW-0969">Cilium</keyword>
<dbReference type="Pfam" id="PF14842">
    <property type="entry name" value="FliG_N"/>
    <property type="match status" value="1"/>
</dbReference>
<evidence type="ECO:0000256" key="2">
    <source>
        <dbReference type="ARBA" id="ARBA00004515"/>
    </source>
</evidence>
<comment type="function">
    <text evidence="10">FliG is one of three proteins (FliG, FliN, FliM) that forms the rotor-mounted switch complex (C ring), located at the base of the basal body. This complex interacts with the CheY and CheZ chemotaxis proteins, in addition to contacting components of the motor that determine the direction of flagellar rotation.</text>
</comment>
<dbReference type="Pfam" id="PF01706">
    <property type="entry name" value="FliG_C"/>
    <property type="match status" value="1"/>
</dbReference>
<organism evidence="14 16">
    <name type="scientific">Oceanimonas baumannii</name>
    <dbReference type="NCBI Taxonomy" id="129578"/>
    <lineage>
        <taxon>Bacteria</taxon>
        <taxon>Pseudomonadati</taxon>
        <taxon>Pseudomonadota</taxon>
        <taxon>Gammaproteobacteria</taxon>
        <taxon>Aeromonadales</taxon>
        <taxon>Aeromonadaceae</taxon>
        <taxon>Oceanimonas</taxon>
    </lineage>
</organism>
<comment type="similarity">
    <text evidence="3">Belongs to the FliG family.</text>
</comment>
<keyword evidence="9" id="KW-0975">Bacterial flagellum</keyword>
<evidence type="ECO:0000256" key="10">
    <source>
        <dbReference type="ARBA" id="ARBA00025598"/>
    </source>
</evidence>
<dbReference type="PANTHER" id="PTHR30534:SF0">
    <property type="entry name" value="FLAGELLAR MOTOR SWITCH PROTEIN FLIG"/>
    <property type="match status" value="1"/>
</dbReference>
<reference evidence="15 17" key="2">
    <citation type="submission" date="2019-03" db="EMBL/GenBank/DDBJ databases">
        <title>Genomic Encyclopedia of Archaeal and Bacterial Type Strains, Phase II (KMG-II): from individual species to whole genera.</title>
        <authorList>
            <person name="Goeker M."/>
        </authorList>
    </citation>
    <scope>NUCLEOTIDE SEQUENCE [LARGE SCALE GENOMIC DNA]</scope>
    <source>
        <strain evidence="15 17">DSM 15594</strain>
    </source>
</reference>
<dbReference type="AlphaFoldDB" id="A0A235CPI1"/>
<evidence type="ECO:0000313" key="14">
    <source>
        <dbReference type="EMBL" id="OYD25775.1"/>
    </source>
</evidence>
<evidence type="ECO:0000259" key="11">
    <source>
        <dbReference type="Pfam" id="PF01706"/>
    </source>
</evidence>
<dbReference type="EMBL" id="SODO01000003">
    <property type="protein sequence ID" value="TDW60218.1"/>
    <property type="molecule type" value="Genomic_DNA"/>
</dbReference>
<evidence type="ECO:0000259" key="13">
    <source>
        <dbReference type="Pfam" id="PF14842"/>
    </source>
</evidence>
<evidence type="ECO:0000256" key="1">
    <source>
        <dbReference type="ARBA" id="ARBA00004117"/>
    </source>
</evidence>
<dbReference type="Proteomes" id="UP000243640">
    <property type="component" value="Unassembled WGS sequence"/>
</dbReference>
<evidence type="ECO:0000256" key="4">
    <source>
        <dbReference type="ARBA" id="ARBA00021870"/>
    </source>
</evidence>
<evidence type="ECO:0000259" key="12">
    <source>
        <dbReference type="Pfam" id="PF14841"/>
    </source>
</evidence>
<evidence type="ECO:0000256" key="8">
    <source>
        <dbReference type="ARBA" id="ARBA00023136"/>
    </source>
</evidence>
<dbReference type="GO" id="GO:0071973">
    <property type="term" value="P:bacterial-type flagellum-dependent cell motility"/>
    <property type="evidence" value="ECO:0007669"/>
    <property type="project" value="InterPro"/>
</dbReference>
<evidence type="ECO:0000256" key="9">
    <source>
        <dbReference type="ARBA" id="ARBA00023143"/>
    </source>
</evidence>
<reference evidence="14 16" key="1">
    <citation type="submission" date="2017-08" db="EMBL/GenBank/DDBJ databases">
        <title>Draft Genome Sequence of the Marine Bacterium Oceanimonas baumannii ATCC 700832.</title>
        <authorList>
            <person name="Mcclelland W.D."/>
            <person name="Brennan M.A."/>
            <person name="Trachtenberg A.M."/>
            <person name="Maclea K.S."/>
        </authorList>
    </citation>
    <scope>NUCLEOTIDE SEQUENCE [LARGE SCALE GENOMIC DNA]</scope>
    <source>
        <strain evidence="14 16">ATCC 700832</strain>
    </source>
</reference>
<keyword evidence="14" id="KW-0282">Flagellum</keyword>
<gene>
    <name evidence="14" type="primary">fliG</name>
    <name evidence="14" type="ORF">B6S09_02730</name>
    <name evidence="15" type="ORF">LY04_01213</name>
</gene>
<dbReference type="SUPFAM" id="SSF48029">
    <property type="entry name" value="FliG"/>
    <property type="match status" value="2"/>
</dbReference>
<protein>
    <recommendedName>
        <fullName evidence="4">Flagellar motor switch protein FliG</fullName>
    </recommendedName>
</protein>
<dbReference type="PRINTS" id="PR00954">
    <property type="entry name" value="FLGMOTORFLIG"/>
</dbReference>
<feature type="domain" description="Flagellar motor switch protein FliG middle" evidence="12">
    <location>
        <begin position="124"/>
        <end position="195"/>
    </location>
</feature>
<dbReference type="InterPro" id="IPR028263">
    <property type="entry name" value="FliG_N"/>
</dbReference>
<dbReference type="GO" id="GO:0005886">
    <property type="term" value="C:plasma membrane"/>
    <property type="evidence" value="ECO:0007669"/>
    <property type="project" value="UniProtKB-SubCell"/>
</dbReference>
<dbReference type="InterPro" id="IPR023087">
    <property type="entry name" value="Flg_Motor_Flig_C"/>
</dbReference>
<proteinExistence type="inferred from homology"/>
<feature type="domain" description="Flagellar motor switch protein FliG C-terminal" evidence="11">
    <location>
        <begin position="225"/>
        <end position="331"/>
    </location>
</feature>
<dbReference type="GO" id="GO:0006935">
    <property type="term" value="P:chemotaxis"/>
    <property type="evidence" value="ECO:0007669"/>
    <property type="project" value="UniProtKB-KW"/>
</dbReference>
<dbReference type="Pfam" id="PF14841">
    <property type="entry name" value="FliG_M"/>
    <property type="match status" value="1"/>
</dbReference>
<evidence type="ECO:0000256" key="6">
    <source>
        <dbReference type="ARBA" id="ARBA00022500"/>
    </source>
</evidence>
<dbReference type="Gene3D" id="1.10.220.30">
    <property type="match status" value="3"/>
</dbReference>
<name>A0A235CPI1_9GAMM</name>
<comment type="subcellular location">
    <subcellularLocation>
        <location evidence="1">Bacterial flagellum basal body</location>
    </subcellularLocation>
    <subcellularLocation>
        <location evidence="2">Cell inner membrane</location>
        <topology evidence="2">Peripheral membrane protein</topology>
        <orientation evidence="2">Cytoplasmic side</orientation>
    </subcellularLocation>
</comment>
<keyword evidence="14" id="KW-0966">Cell projection</keyword>
<dbReference type="InterPro" id="IPR032779">
    <property type="entry name" value="FliG_M"/>
</dbReference>
<sequence length="341" mass="38173">MTEQLTEQAAGLKLIETEKAAVLLLSMGESAAARVLQRLDREEVNKVTTAMARLSGVSAESARGTLQEFFDLYRQQSGINSASREYLERTLDLALGEKLARGLLDSMYGDVVRHEIQRLQWVQPELLARFLQQEHPQMQAVILAFLPADSAAAVLSLLPEESHDGLLLRVANLNEVSEFVVAELKAALARCMEFVAHNAGARVDGVRQVADIVNRYQGNRGQLMESIKQHNAEKGGDIERNMYDFTSLARQTQETLQRIVQDLPVEVLGLALKGADSQVRRVMLEAMPRRMAQQMEQDMLRQGAVAVSRVENARQEVMDLVRELAEQGELEFQLYEEQVVS</sequence>
<keyword evidence="7" id="KW-0283">Flagellar rotation</keyword>
<dbReference type="OrthoDB" id="358614at2"/>